<name>A0A085LNP0_9BILA</name>
<evidence type="ECO:0000313" key="2">
    <source>
        <dbReference type="Proteomes" id="UP000030764"/>
    </source>
</evidence>
<protein>
    <submittedName>
        <fullName evidence="1">Uncharacterized protein</fullName>
    </submittedName>
</protein>
<dbReference type="AlphaFoldDB" id="A0A085LNP0"/>
<dbReference type="Proteomes" id="UP000030764">
    <property type="component" value="Unassembled WGS sequence"/>
</dbReference>
<reference evidence="1 2" key="1">
    <citation type="journal article" date="2014" name="Nat. Genet.">
        <title>Genome and transcriptome of the porcine whipworm Trichuris suis.</title>
        <authorList>
            <person name="Jex A.R."/>
            <person name="Nejsum P."/>
            <person name="Schwarz E.M."/>
            <person name="Hu L."/>
            <person name="Young N.D."/>
            <person name="Hall R.S."/>
            <person name="Korhonen P.K."/>
            <person name="Liao S."/>
            <person name="Thamsborg S."/>
            <person name="Xia J."/>
            <person name="Xu P."/>
            <person name="Wang S."/>
            <person name="Scheerlinck J.P."/>
            <person name="Hofmann A."/>
            <person name="Sternberg P.W."/>
            <person name="Wang J."/>
            <person name="Gasser R.B."/>
        </authorList>
    </citation>
    <scope>NUCLEOTIDE SEQUENCE [LARGE SCALE GENOMIC DNA]</scope>
    <source>
        <strain evidence="1">DCEP-RM93M</strain>
    </source>
</reference>
<sequence length="128" mass="15030">MTVQDSWNREKAIQMFQESFFSSCFNDGKDIIYISFEKDTSILIVRDFDIQDMNLSGIHLFRMLTIQDFATQDFITQTFVIQDCDIHQLTRNLAGACFYRRVLLRQQERAPVETKRTLCGSAVKESWL</sequence>
<keyword evidence="2" id="KW-1185">Reference proteome</keyword>
<dbReference type="EMBL" id="KL363362">
    <property type="protein sequence ID" value="KFD46586.1"/>
    <property type="molecule type" value="Genomic_DNA"/>
</dbReference>
<organism evidence="1 2">
    <name type="scientific">Trichuris suis</name>
    <name type="common">pig whipworm</name>
    <dbReference type="NCBI Taxonomy" id="68888"/>
    <lineage>
        <taxon>Eukaryota</taxon>
        <taxon>Metazoa</taxon>
        <taxon>Ecdysozoa</taxon>
        <taxon>Nematoda</taxon>
        <taxon>Enoplea</taxon>
        <taxon>Dorylaimia</taxon>
        <taxon>Trichinellida</taxon>
        <taxon>Trichuridae</taxon>
        <taxon>Trichuris</taxon>
    </lineage>
</organism>
<proteinExistence type="predicted"/>
<accession>A0A085LNP0</accession>
<evidence type="ECO:0000313" key="1">
    <source>
        <dbReference type="EMBL" id="KFD46586.1"/>
    </source>
</evidence>
<gene>
    <name evidence="1" type="ORF">M513_12520</name>
</gene>